<dbReference type="HOGENOM" id="CLU_717247_0_0_5"/>
<dbReference type="OrthoDB" id="9815825at2"/>
<name>I4YRM8_9HYPH</name>
<dbReference type="InterPro" id="IPR051450">
    <property type="entry name" value="Gfo/Idh/MocA_Oxidoreductases"/>
</dbReference>
<dbReference type="AlphaFoldDB" id="I4YRM8"/>
<dbReference type="InterPro" id="IPR004104">
    <property type="entry name" value="Gfo/Idh/MocA-like_OxRdtase_C"/>
</dbReference>
<gene>
    <name evidence="3" type="ORF">MicloDRAFT_00031690</name>
</gene>
<evidence type="ECO:0000259" key="1">
    <source>
        <dbReference type="Pfam" id="PF01408"/>
    </source>
</evidence>
<accession>I4YRM8</accession>
<feature type="domain" description="Gfo/Idh/MocA-like oxidoreductase C-terminal" evidence="2">
    <location>
        <begin position="140"/>
        <end position="364"/>
    </location>
</feature>
<dbReference type="GO" id="GO:0000166">
    <property type="term" value="F:nucleotide binding"/>
    <property type="evidence" value="ECO:0007669"/>
    <property type="project" value="InterPro"/>
</dbReference>
<dbReference type="eggNOG" id="COG0673">
    <property type="taxonomic scope" value="Bacteria"/>
</dbReference>
<evidence type="ECO:0000313" key="4">
    <source>
        <dbReference type="Proteomes" id="UP000003947"/>
    </source>
</evidence>
<dbReference type="SUPFAM" id="SSF51735">
    <property type="entry name" value="NAD(P)-binding Rossmann-fold domains"/>
    <property type="match status" value="1"/>
</dbReference>
<dbReference type="Pfam" id="PF01408">
    <property type="entry name" value="GFO_IDH_MocA"/>
    <property type="match status" value="1"/>
</dbReference>
<organism evidence="3 4">
    <name type="scientific">Microvirga lotononidis</name>
    <dbReference type="NCBI Taxonomy" id="864069"/>
    <lineage>
        <taxon>Bacteria</taxon>
        <taxon>Pseudomonadati</taxon>
        <taxon>Pseudomonadota</taxon>
        <taxon>Alphaproteobacteria</taxon>
        <taxon>Hyphomicrobiales</taxon>
        <taxon>Methylobacteriaceae</taxon>
        <taxon>Microvirga</taxon>
    </lineage>
</organism>
<dbReference type="Proteomes" id="UP000003947">
    <property type="component" value="Unassembled WGS sequence"/>
</dbReference>
<dbReference type="Gene3D" id="3.40.50.720">
    <property type="entry name" value="NAD(P)-binding Rossmann-like Domain"/>
    <property type="match status" value="1"/>
</dbReference>
<dbReference type="EMBL" id="JH660645">
    <property type="protein sequence ID" value="EIM26620.1"/>
    <property type="molecule type" value="Genomic_DNA"/>
</dbReference>
<dbReference type="PANTHER" id="PTHR43377">
    <property type="entry name" value="BILIVERDIN REDUCTASE A"/>
    <property type="match status" value="1"/>
</dbReference>
<dbReference type="RefSeq" id="WP_009762671.1">
    <property type="nucleotide sequence ID" value="NZ_CP141050.1"/>
</dbReference>
<reference evidence="3 4" key="1">
    <citation type="submission" date="2012-02" db="EMBL/GenBank/DDBJ databases">
        <title>Improved High-Quality Draft sequence of Microvirga sp. WSM3557.</title>
        <authorList>
            <consortium name="US DOE Joint Genome Institute"/>
            <person name="Lucas S."/>
            <person name="Han J."/>
            <person name="Lapidus A."/>
            <person name="Cheng J.-F."/>
            <person name="Goodwin L."/>
            <person name="Pitluck S."/>
            <person name="Peters L."/>
            <person name="Zhang X."/>
            <person name="Detter J.C."/>
            <person name="Han C."/>
            <person name="Tapia R."/>
            <person name="Land M."/>
            <person name="Hauser L."/>
            <person name="Kyrpides N."/>
            <person name="Ivanova N."/>
            <person name="Pagani I."/>
            <person name="Brau L."/>
            <person name="Yates R."/>
            <person name="O'Hara G."/>
            <person name="Rui T."/>
            <person name="Howieson J."/>
            <person name="Reeve W."/>
            <person name="Woyke T."/>
        </authorList>
    </citation>
    <scope>NUCLEOTIDE SEQUENCE [LARGE SCALE GENOMIC DNA]</scope>
    <source>
        <strain evidence="3 4">WSM3557</strain>
    </source>
</reference>
<evidence type="ECO:0000259" key="2">
    <source>
        <dbReference type="Pfam" id="PF02894"/>
    </source>
</evidence>
<dbReference type="STRING" id="864069.MicloDRAFT_00031690"/>
<dbReference type="InterPro" id="IPR000683">
    <property type="entry name" value="Gfo/Idh/MocA-like_OxRdtase_N"/>
</dbReference>
<proteinExistence type="predicted"/>
<protein>
    <submittedName>
        <fullName evidence="3">Putative dehydrogenase</fullName>
    </submittedName>
</protein>
<sequence>MKLGVIGLGYRMAAVLECLVKADPDIQVVACVDPSPAGAPGLSRARIGIGTMYDTPDRMLAAETLDLLLVGSPNHLHLEHVRAGLRAGVRVFTEKPVVIDENQTFELAALLREFGSDRVLVGLVLRYASLYKDLRAAQRAGHLGAIASIEATEHIAPYHGAFFMRDWRRYQRFAGPYILEKCCHDLDIYASVVGARAMTVASFGGRKSFIPENAPGHLSNAEREMYHRKPSGWMASDHVFDGDADIIDYQTALIEYANGATMAFHANLNVPDQFRRFCIVGSNGMAEGDFIRNYFRVHDARNGEKILETSYAGHEHNHYGADDQMAFDLIDHFRTGTPLPVGVLDALEAGLTAIKIDEARRTRRLVDLTESWQRFDDALGSAACRAEGGSV</sequence>
<dbReference type="PANTHER" id="PTHR43377:SF2">
    <property type="entry name" value="BINDING ROSSMANN FOLD OXIDOREDUCTASE, PUTATIVE (AFU_ORTHOLOGUE AFUA_4G00560)-RELATED"/>
    <property type="match status" value="1"/>
</dbReference>
<dbReference type="Pfam" id="PF02894">
    <property type="entry name" value="GFO_IDH_MocA_C"/>
    <property type="match status" value="1"/>
</dbReference>
<dbReference type="InterPro" id="IPR036291">
    <property type="entry name" value="NAD(P)-bd_dom_sf"/>
</dbReference>
<dbReference type="SUPFAM" id="SSF55347">
    <property type="entry name" value="Glyceraldehyde-3-phosphate dehydrogenase-like, C-terminal domain"/>
    <property type="match status" value="1"/>
</dbReference>
<evidence type="ECO:0000313" key="3">
    <source>
        <dbReference type="EMBL" id="EIM26620.1"/>
    </source>
</evidence>
<feature type="domain" description="Gfo/Idh/MocA-like oxidoreductase N-terminal" evidence="1">
    <location>
        <begin position="2"/>
        <end position="115"/>
    </location>
</feature>
<dbReference type="Gene3D" id="3.30.360.10">
    <property type="entry name" value="Dihydrodipicolinate Reductase, domain 2"/>
    <property type="match status" value="1"/>
</dbReference>
<dbReference type="PATRIC" id="fig|864069.3.peg.3442"/>
<keyword evidence="4" id="KW-1185">Reference proteome</keyword>